<dbReference type="PIRSF" id="PIRSF000137">
    <property type="entry name" value="Alcohol_oxidase"/>
    <property type="match status" value="1"/>
</dbReference>
<dbReference type="Pfam" id="PF05199">
    <property type="entry name" value="GMC_oxred_C"/>
    <property type="match status" value="1"/>
</dbReference>
<dbReference type="InterPro" id="IPR000172">
    <property type="entry name" value="GMC_OxRdtase_N"/>
</dbReference>
<dbReference type="SUPFAM" id="SSF54373">
    <property type="entry name" value="FAD-linked reductases, C-terminal domain"/>
    <property type="match status" value="1"/>
</dbReference>
<organism evidence="9 10">
    <name type="scientific">Glonium stellatum</name>
    <dbReference type="NCBI Taxonomy" id="574774"/>
    <lineage>
        <taxon>Eukaryota</taxon>
        <taxon>Fungi</taxon>
        <taxon>Dikarya</taxon>
        <taxon>Ascomycota</taxon>
        <taxon>Pezizomycotina</taxon>
        <taxon>Dothideomycetes</taxon>
        <taxon>Pleosporomycetidae</taxon>
        <taxon>Gloniales</taxon>
        <taxon>Gloniaceae</taxon>
        <taxon>Glonium</taxon>
    </lineage>
</organism>
<feature type="domain" description="Glucose-methanol-choline oxidoreductase C-terminal" evidence="8">
    <location>
        <begin position="408"/>
        <end position="552"/>
    </location>
</feature>
<dbReference type="Pfam" id="PF00732">
    <property type="entry name" value="GMC_oxred_N"/>
    <property type="match status" value="1"/>
</dbReference>
<dbReference type="PANTHER" id="PTHR11552">
    <property type="entry name" value="GLUCOSE-METHANOL-CHOLINE GMC OXIDOREDUCTASE"/>
    <property type="match status" value="1"/>
</dbReference>
<feature type="region of interest" description="Disordered" evidence="6">
    <location>
        <begin position="140"/>
        <end position="170"/>
    </location>
</feature>
<evidence type="ECO:0000256" key="2">
    <source>
        <dbReference type="ARBA" id="ARBA00010790"/>
    </source>
</evidence>
<dbReference type="Gene3D" id="3.50.50.60">
    <property type="entry name" value="FAD/NAD(P)-binding domain"/>
    <property type="match status" value="2"/>
</dbReference>
<dbReference type="InterPro" id="IPR036188">
    <property type="entry name" value="FAD/NAD-bd_sf"/>
</dbReference>
<accession>A0A8E2EY78</accession>
<name>A0A8E2EY78_9PEZI</name>
<sequence>MAEVSAREYDYVIIGGGTAGLVLASRLTEDPAINVAIIEAGEKNFDDPQINIPGLMNTLYGDKKYDWDFHTTPQKYLNNRVLAWPRGRILGGSSAINFLMHTHASRLDLDNWEALGNPGWNFESLQLYYHKSETYNAPSSETAKALQTSTIDPSLHGSKGPIQTSFPEGSGPVDHAWGPTCANIGLGVKQDPRHGATLGGYSLLTEMDRNARRSHAASAYYVPIAGRSNLIVLTNAHANRICFSSSGTSATATGVDYSILELSGIGSREILEKYGVNFIVENLNVGENLQASLDHLLVPFSYEAAEGIPTAEMIQEPGVLEWALREWKEKGAGPLATGVTGTGFMPGIAKQLQLQKELLLNEGEADIQFNYGATGTSPSAGNDISKLFAHTDPGGYVTIVAVITHALSRGSIHIQSIDPKVPPTIDPRYLSHPVDLNLMTDGLLFTHRLATTKPLADILKDNPLGQGKIIQPGYKIPSAEGLTERSAADTVKASSASSFHPVGTCSMLPKDDGGVVDPNLKVYGVENLRIVDASIFPLNVRGNIASLVYAVAERAADLIKEGRKG</sequence>
<evidence type="ECO:0000256" key="5">
    <source>
        <dbReference type="ARBA" id="ARBA00023002"/>
    </source>
</evidence>
<dbReference type="Proteomes" id="UP000250140">
    <property type="component" value="Unassembled WGS sequence"/>
</dbReference>
<reference evidence="9 10" key="1">
    <citation type="journal article" date="2016" name="Nat. Commun.">
        <title>Ectomycorrhizal ecology is imprinted in the genome of the dominant symbiotic fungus Cenococcum geophilum.</title>
        <authorList>
            <consortium name="DOE Joint Genome Institute"/>
            <person name="Peter M."/>
            <person name="Kohler A."/>
            <person name="Ohm R.A."/>
            <person name="Kuo A."/>
            <person name="Krutzmann J."/>
            <person name="Morin E."/>
            <person name="Arend M."/>
            <person name="Barry K.W."/>
            <person name="Binder M."/>
            <person name="Choi C."/>
            <person name="Clum A."/>
            <person name="Copeland A."/>
            <person name="Grisel N."/>
            <person name="Haridas S."/>
            <person name="Kipfer T."/>
            <person name="LaButti K."/>
            <person name="Lindquist E."/>
            <person name="Lipzen A."/>
            <person name="Maire R."/>
            <person name="Meier B."/>
            <person name="Mihaltcheva S."/>
            <person name="Molinier V."/>
            <person name="Murat C."/>
            <person name="Poggeler S."/>
            <person name="Quandt C.A."/>
            <person name="Sperisen C."/>
            <person name="Tritt A."/>
            <person name="Tisserant E."/>
            <person name="Crous P.W."/>
            <person name="Henrissat B."/>
            <person name="Nehls U."/>
            <person name="Egli S."/>
            <person name="Spatafora J.W."/>
            <person name="Grigoriev I.V."/>
            <person name="Martin F.M."/>
        </authorList>
    </citation>
    <scope>NUCLEOTIDE SEQUENCE [LARGE SCALE GENOMIC DNA]</scope>
    <source>
        <strain evidence="9 10">CBS 207.34</strain>
    </source>
</reference>
<dbReference type="Gene3D" id="3.30.560.10">
    <property type="entry name" value="Glucose Oxidase, domain 3"/>
    <property type="match status" value="2"/>
</dbReference>
<evidence type="ECO:0000256" key="4">
    <source>
        <dbReference type="ARBA" id="ARBA00022827"/>
    </source>
</evidence>
<gene>
    <name evidence="9" type="ORF">AOQ84DRAFT_410829</name>
</gene>
<evidence type="ECO:0000256" key="6">
    <source>
        <dbReference type="SAM" id="MobiDB-lite"/>
    </source>
</evidence>
<dbReference type="InterPro" id="IPR007867">
    <property type="entry name" value="GMC_OxRtase_C"/>
</dbReference>
<proteinExistence type="inferred from homology"/>
<keyword evidence="10" id="KW-1185">Reference proteome</keyword>
<evidence type="ECO:0000256" key="3">
    <source>
        <dbReference type="ARBA" id="ARBA00022630"/>
    </source>
</evidence>
<comment type="similarity">
    <text evidence="2">Belongs to the GMC oxidoreductase family.</text>
</comment>
<keyword evidence="3" id="KW-0285">Flavoprotein</keyword>
<keyword evidence="5" id="KW-0560">Oxidoreductase</keyword>
<feature type="compositionally biased region" description="Polar residues" evidence="6">
    <location>
        <begin position="140"/>
        <end position="152"/>
    </location>
</feature>
<dbReference type="GO" id="GO:0050660">
    <property type="term" value="F:flavin adenine dinucleotide binding"/>
    <property type="evidence" value="ECO:0007669"/>
    <property type="project" value="InterPro"/>
</dbReference>
<dbReference type="PANTHER" id="PTHR11552:SF201">
    <property type="entry name" value="GLUCOSE-METHANOL-CHOLINE OXIDOREDUCTASE N-TERMINAL DOMAIN-CONTAINING PROTEIN"/>
    <property type="match status" value="1"/>
</dbReference>
<dbReference type="OrthoDB" id="269227at2759"/>
<evidence type="ECO:0000313" key="9">
    <source>
        <dbReference type="EMBL" id="OCL06523.1"/>
    </source>
</evidence>
<dbReference type="EMBL" id="KV750043">
    <property type="protein sequence ID" value="OCL06523.1"/>
    <property type="molecule type" value="Genomic_DNA"/>
</dbReference>
<protein>
    <submittedName>
        <fullName evidence="9">GMC oxidoreductase</fullName>
    </submittedName>
</protein>
<evidence type="ECO:0000259" key="7">
    <source>
        <dbReference type="Pfam" id="PF00732"/>
    </source>
</evidence>
<dbReference type="GO" id="GO:0016614">
    <property type="term" value="F:oxidoreductase activity, acting on CH-OH group of donors"/>
    <property type="evidence" value="ECO:0007669"/>
    <property type="project" value="InterPro"/>
</dbReference>
<dbReference type="InterPro" id="IPR012132">
    <property type="entry name" value="GMC_OxRdtase"/>
</dbReference>
<feature type="domain" description="Glucose-methanol-choline oxidoreductase N-terminal" evidence="7">
    <location>
        <begin position="9"/>
        <end position="258"/>
    </location>
</feature>
<dbReference type="AlphaFoldDB" id="A0A8E2EY78"/>
<keyword evidence="4" id="KW-0274">FAD</keyword>
<evidence type="ECO:0000313" key="10">
    <source>
        <dbReference type="Proteomes" id="UP000250140"/>
    </source>
</evidence>
<evidence type="ECO:0000259" key="8">
    <source>
        <dbReference type="Pfam" id="PF05199"/>
    </source>
</evidence>
<evidence type="ECO:0000256" key="1">
    <source>
        <dbReference type="ARBA" id="ARBA00001974"/>
    </source>
</evidence>
<comment type="cofactor">
    <cofactor evidence="1">
        <name>FAD</name>
        <dbReference type="ChEBI" id="CHEBI:57692"/>
    </cofactor>
</comment>
<dbReference type="SUPFAM" id="SSF51905">
    <property type="entry name" value="FAD/NAD(P)-binding domain"/>
    <property type="match status" value="1"/>
</dbReference>